<evidence type="ECO:0000313" key="4">
    <source>
        <dbReference type="EMBL" id="AWA29965.1"/>
    </source>
</evidence>
<dbReference type="Proteomes" id="UP000244193">
    <property type="component" value="Chromosome"/>
</dbReference>
<dbReference type="PRINTS" id="PR00080">
    <property type="entry name" value="SDRFAMILY"/>
</dbReference>
<dbReference type="CDD" id="cd05369">
    <property type="entry name" value="TER_DECR_SDR_a"/>
    <property type="match status" value="1"/>
</dbReference>
<evidence type="ECO:0000256" key="2">
    <source>
        <dbReference type="ARBA" id="ARBA00022857"/>
    </source>
</evidence>
<dbReference type="InterPro" id="IPR045017">
    <property type="entry name" value="DECR2-like"/>
</dbReference>
<dbReference type="RefSeq" id="WP_108370549.1">
    <property type="nucleotide sequence ID" value="NZ_CP028811.1"/>
</dbReference>
<proteinExistence type="inferred from homology"/>
<dbReference type="PANTHER" id="PTHR43296:SF2">
    <property type="entry name" value="PEROXISOMAL 2,4-DIENOYL-COA REDUCTASE [(3E)-ENOYL-COA-PRODUCING]"/>
    <property type="match status" value="1"/>
</dbReference>
<name>A0A2S0REB7_9FLAO</name>
<dbReference type="EMBL" id="CP028811">
    <property type="protein sequence ID" value="AWA29965.1"/>
    <property type="molecule type" value="Genomic_DNA"/>
</dbReference>
<dbReference type="InterPro" id="IPR002347">
    <property type="entry name" value="SDR_fam"/>
</dbReference>
<sequence>MDFSKKMLRDGALENKVIVVTGGGSGLGKAMTRYFLELGASVAITSRDLQKLEKTAAELEAATAGNRNGAKCLPVQCDVRDYAQVEKMLDSVVSAFGKVDVLLNNAAGNFISPTERLSANAFDTIIDIVLKGTKNCTLAFGKHWIETKKTDNVILNIVTTYAWTGSAYVVPSATAKAGVLAMTRSLAVEWAKYGIRSNAIAPGPFPTKGAWDRLLPGDLAQKFDMAKKVPLQRVGDHQELANLAAYLVSDFSAYVNGEVITIDGGEWLKGAGQFNLLEAIPDSMWDMLEAMIKAKKSS</sequence>
<keyword evidence="5" id="KW-1185">Reference proteome</keyword>
<keyword evidence="2" id="KW-0521">NADP</keyword>
<reference evidence="4 5" key="1">
    <citation type="submission" date="2018-04" db="EMBL/GenBank/DDBJ databases">
        <title>Genome sequencing of Flavobacterium sp. HYN0048.</title>
        <authorList>
            <person name="Yi H."/>
            <person name="Baek C."/>
        </authorList>
    </citation>
    <scope>NUCLEOTIDE SEQUENCE [LARGE SCALE GENOMIC DNA]</scope>
    <source>
        <strain evidence="4 5">HYN0048</strain>
    </source>
</reference>
<dbReference type="AlphaFoldDB" id="A0A2S0REB7"/>
<dbReference type="InterPro" id="IPR036291">
    <property type="entry name" value="NAD(P)-bd_dom_sf"/>
</dbReference>
<evidence type="ECO:0000256" key="3">
    <source>
        <dbReference type="ARBA" id="ARBA00023002"/>
    </source>
</evidence>
<dbReference type="PRINTS" id="PR00081">
    <property type="entry name" value="GDHRDH"/>
</dbReference>
<evidence type="ECO:0000313" key="5">
    <source>
        <dbReference type="Proteomes" id="UP000244193"/>
    </source>
</evidence>
<dbReference type="OrthoDB" id="9803333at2"/>
<gene>
    <name evidence="4" type="ORF">HYN48_07665</name>
</gene>
<evidence type="ECO:0000256" key="1">
    <source>
        <dbReference type="ARBA" id="ARBA00006484"/>
    </source>
</evidence>
<dbReference type="FunFam" id="3.40.50.720:FF:000084">
    <property type="entry name" value="Short-chain dehydrogenase reductase"/>
    <property type="match status" value="1"/>
</dbReference>
<accession>A0A2S0REB7</accession>
<dbReference type="Gene3D" id="3.40.50.720">
    <property type="entry name" value="NAD(P)-binding Rossmann-like Domain"/>
    <property type="match status" value="1"/>
</dbReference>
<dbReference type="KEGG" id="fmg:HYN48_07665"/>
<dbReference type="PANTHER" id="PTHR43296">
    <property type="entry name" value="PEROXISOMAL 2,4-DIENOYL-COA REDUCTASE"/>
    <property type="match status" value="1"/>
</dbReference>
<protein>
    <submittedName>
        <fullName evidence="4">Short-chain dehydrogenase</fullName>
    </submittedName>
</protein>
<dbReference type="Pfam" id="PF13561">
    <property type="entry name" value="adh_short_C2"/>
    <property type="match status" value="1"/>
</dbReference>
<keyword evidence="3" id="KW-0560">Oxidoreductase</keyword>
<dbReference type="GO" id="GO:0009062">
    <property type="term" value="P:fatty acid catabolic process"/>
    <property type="evidence" value="ECO:0007669"/>
    <property type="project" value="InterPro"/>
</dbReference>
<dbReference type="SUPFAM" id="SSF51735">
    <property type="entry name" value="NAD(P)-binding Rossmann-fold domains"/>
    <property type="match status" value="1"/>
</dbReference>
<dbReference type="GO" id="GO:0008670">
    <property type="term" value="F:2,4-dienoyl-CoA reductase (NADPH) activity"/>
    <property type="evidence" value="ECO:0007669"/>
    <property type="project" value="InterPro"/>
</dbReference>
<comment type="similarity">
    <text evidence="1">Belongs to the short-chain dehydrogenases/reductases (SDR) family.</text>
</comment>
<organism evidence="4 5">
    <name type="scientific">Flavobacterium magnum</name>
    <dbReference type="NCBI Taxonomy" id="2162713"/>
    <lineage>
        <taxon>Bacteria</taxon>
        <taxon>Pseudomonadati</taxon>
        <taxon>Bacteroidota</taxon>
        <taxon>Flavobacteriia</taxon>
        <taxon>Flavobacteriales</taxon>
        <taxon>Flavobacteriaceae</taxon>
        <taxon>Flavobacterium</taxon>
    </lineage>
</organism>